<sequence length="468" mass="53265">MINLIPNLDTTSSKPFYMQIYEHVKKEILSGNLAANSKLPSIRDFSSNTNLSKNTIDAAYQQLIAEGYIRSKSKSGFFVENIEQIPENLSSMDYNSSLKQSKIKEEFCLYDFTNGQIDLDSFPLSTLRKIINESLLTTEKDLLFYGEHVGDKGLRFEISKYIYQSRGVLSSPEQIIIGSGTQQSLSLLSLVLQKFDKNLAFEDPGYIGARNVFEHYGFDIASIPVDENGICINKLKESKSKIVYITPSHQFPLGRVMPIKRRVELLNWALKENSYIIEDDYDGEFRYKGKPIPSLQSLVSNNRVIYLGTFSKSLMPSIRISYMVLPKELMEIYKNNFTIYEQPVPRIIQKSLEIFIKEGHWYKHLKKCRNVYKKKHDLLISSIYKYFGPKAEVIGADSGLHILLKVNNGMDETNLISAAKGLGVKVSPTSIYYSFPKKSNPQLIFLGFAGIKLENIPKGIELLSTAWL</sequence>
<evidence type="ECO:0000256" key="5">
    <source>
        <dbReference type="ARBA" id="ARBA00023163"/>
    </source>
</evidence>
<dbReference type="Pfam" id="PF00155">
    <property type="entry name" value="Aminotran_1_2"/>
    <property type="match status" value="1"/>
</dbReference>
<dbReference type="GO" id="GO:0030170">
    <property type="term" value="F:pyridoxal phosphate binding"/>
    <property type="evidence" value="ECO:0007669"/>
    <property type="project" value="InterPro"/>
</dbReference>
<dbReference type="PROSITE" id="PS50949">
    <property type="entry name" value="HTH_GNTR"/>
    <property type="match status" value="1"/>
</dbReference>
<dbReference type="InterPro" id="IPR015424">
    <property type="entry name" value="PyrdxlP-dep_Trfase"/>
</dbReference>
<keyword evidence="3" id="KW-0805">Transcription regulation</keyword>
<dbReference type="EMBL" id="FQXM01000002">
    <property type="protein sequence ID" value="SHH12729.1"/>
    <property type="molecule type" value="Genomic_DNA"/>
</dbReference>
<dbReference type="PANTHER" id="PTHR46577:SF1">
    <property type="entry name" value="HTH-TYPE TRANSCRIPTIONAL REGULATORY PROTEIN GABR"/>
    <property type="match status" value="1"/>
</dbReference>
<dbReference type="InterPro" id="IPR015421">
    <property type="entry name" value="PyrdxlP-dep_Trfase_major"/>
</dbReference>
<dbReference type="RefSeq" id="WP_073335802.1">
    <property type="nucleotide sequence ID" value="NZ_FQXM01000002.1"/>
</dbReference>
<proteinExistence type="inferred from homology"/>
<dbReference type="GO" id="GO:0003677">
    <property type="term" value="F:DNA binding"/>
    <property type="evidence" value="ECO:0007669"/>
    <property type="project" value="UniProtKB-KW"/>
</dbReference>
<dbReference type="PANTHER" id="PTHR46577">
    <property type="entry name" value="HTH-TYPE TRANSCRIPTIONAL REGULATORY PROTEIN GABR"/>
    <property type="match status" value="1"/>
</dbReference>
<dbReference type="SUPFAM" id="SSF53383">
    <property type="entry name" value="PLP-dependent transferases"/>
    <property type="match status" value="1"/>
</dbReference>
<keyword evidence="7" id="KW-0032">Aminotransferase</keyword>
<evidence type="ECO:0000313" key="7">
    <source>
        <dbReference type="EMBL" id="SHH12729.1"/>
    </source>
</evidence>
<name>A0A1M5QG45_9CLOT</name>
<dbReference type="InterPro" id="IPR036390">
    <property type="entry name" value="WH_DNA-bd_sf"/>
</dbReference>
<evidence type="ECO:0000256" key="2">
    <source>
        <dbReference type="ARBA" id="ARBA00022898"/>
    </source>
</evidence>
<evidence type="ECO:0000259" key="6">
    <source>
        <dbReference type="PROSITE" id="PS50949"/>
    </source>
</evidence>
<dbReference type="Gene3D" id="3.40.640.10">
    <property type="entry name" value="Type I PLP-dependent aspartate aminotransferase-like (Major domain)"/>
    <property type="match status" value="1"/>
</dbReference>
<keyword evidence="4" id="KW-0238">DNA-binding</keyword>
<keyword evidence="5" id="KW-0804">Transcription</keyword>
<keyword evidence="7" id="KW-0808">Transferase</keyword>
<evidence type="ECO:0000313" key="8">
    <source>
        <dbReference type="Proteomes" id="UP000184447"/>
    </source>
</evidence>
<dbReference type="InterPro" id="IPR000524">
    <property type="entry name" value="Tscrpt_reg_HTH_GntR"/>
</dbReference>
<dbReference type="CDD" id="cd00609">
    <property type="entry name" value="AAT_like"/>
    <property type="match status" value="1"/>
</dbReference>
<dbReference type="SUPFAM" id="SSF46785">
    <property type="entry name" value="Winged helix' DNA-binding domain"/>
    <property type="match status" value="1"/>
</dbReference>
<dbReference type="InterPro" id="IPR051446">
    <property type="entry name" value="HTH_trans_reg/aminotransferase"/>
</dbReference>
<dbReference type="CDD" id="cd07377">
    <property type="entry name" value="WHTH_GntR"/>
    <property type="match status" value="1"/>
</dbReference>
<dbReference type="STRING" id="1121316.SAMN02745207_00055"/>
<dbReference type="GO" id="GO:0003700">
    <property type="term" value="F:DNA-binding transcription factor activity"/>
    <property type="evidence" value="ECO:0007669"/>
    <property type="project" value="InterPro"/>
</dbReference>
<feature type="domain" description="HTH gntR-type" evidence="6">
    <location>
        <begin position="14"/>
        <end position="82"/>
    </location>
</feature>
<protein>
    <submittedName>
        <fullName evidence="7">GntR family transcriptional regulator / MocR family aminotransferase</fullName>
    </submittedName>
</protein>
<dbReference type="GO" id="GO:0008483">
    <property type="term" value="F:transaminase activity"/>
    <property type="evidence" value="ECO:0007669"/>
    <property type="project" value="UniProtKB-KW"/>
</dbReference>
<dbReference type="OrthoDB" id="9808770at2"/>
<dbReference type="Pfam" id="PF00392">
    <property type="entry name" value="GntR"/>
    <property type="match status" value="1"/>
</dbReference>
<evidence type="ECO:0000256" key="4">
    <source>
        <dbReference type="ARBA" id="ARBA00023125"/>
    </source>
</evidence>
<keyword evidence="2" id="KW-0663">Pyridoxal phosphate</keyword>
<keyword evidence="8" id="KW-1185">Reference proteome</keyword>
<dbReference type="Gene3D" id="1.10.10.10">
    <property type="entry name" value="Winged helix-like DNA-binding domain superfamily/Winged helix DNA-binding domain"/>
    <property type="match status" value="1"/>
</dbReference>
<gene>
    <name evidence="7" type="ORF">SAMN02745207_00055</name>
</gene>
<evidence type="ECO:0000256" key="1">
    <source>
        <dbReference type="ARBA" id="ARBA00005384"/>
    </source>
</evidence>
<dbReference type="InterPro" id="IPR004839">
    <property type="entry name" value="Aminotransferase_I/II_large"/>
</dbReference>
<organism evidence="7 8">
    <name type="scientific">Clostridium grantii DSM 8605</name>
    <dbReference type="NCBI Taxonomy" id="1121316"/>
    <lineage>
        <taxon>Bacteria</taxon>
        <taxon>Bacillati</taxon>
        <taxon>Bacillota</taxon>
        <taxon>Clostridia</taxon>
        <taxon>Eubacteriales</taxon>
        <taxon>Clostridiaceae</taxon>
        <taxon>Clostridium</taxon>
    </lineage>
</organism>
<comment type="similarity">
    <text evidence="1">In the C-terminal section; belongs to the class-I pyridoxal-phosphate-dependent aminotransferase family.</text>
</comment>
<reference evidence="7 8" key="1">
    <citation type="submission" date="2016-11" db="EMBL/GenBank/DDBJ databases">
        <authorList>
            <person name="Jaros S."/>
            <person name="Januszkiewicz K."/>
            <person name="Wedrychowicz H."/>
        </authorList>
    </citation>
    <scope>NUCLEOTIDE SEQUENCE [LARGE SCALE GENOMIC DNA]</scope>
    <source>
        <strain evidence="7 8">DSM 8605</strain>
    </source>
</reference>
<dbReference type="InterPro" id="IPR036388">
    <property type="entry name" value="WH-like_DNA-bd_sf"/>
</dbReference>
<evidence type="ECO:0000256" key="3">
    <source>
        <dbReference type="ARBA" id="ARBA00023015"/>
    </source>
</evidence>
<dbReference type="SMART" id="SM00345">
    <property type="entry name" value="HTH_GNTR"/>
    <property type="match status" value="1"/>
</dbReference>
<dbReference type="Proteomes" id="UP000184447">
    <property type="component" value="Unassembled WGS sequence"/>
</dbReference>
<accession>A0A1M5QG45</accession>
<dbReference type="AlphaFoldDB" id="A0A1M5QG45"/>